<organism evidence="7">
    <name type="scientific">Lychnis ringspot virus</name>
    <dbReference type="NCBI Taxonomy" id="44421"/>
    <lineage>
        <taxon>Viruses</taxon>
        <taxon>Riboviria</taxon>
        <taxon>Orthornavirae</taxon>
        <taxon>Kitrinoviricota</taxon>
        <taxon>Alsuviricetes</taxon>
        <taxon>Martellivirales</taxon>
        <taxon>Virgaviridae</taxon>
        <taxon>Hordeivirus</taxon>
        <taxon>Hordeivirus lychnis</taxon>
    </lineage>
</organism>
<reference evidence="7" key="1">
    <citation type="submission" date="2018-02" db="EMBL/GenBank/DDBJ databases">
        <title>The complete genome sequence and genome structure of SN strain of Lychnis ringspot virus.</title>
        <authorList>
            <person name="Bang Y.H."/>
            <person name="Song E.G."/>
            <person name="Ryu K.H."/>
        </authorList>
    </citation>
    <scope>NUCLEOTIDE SEQUENCE</scope>
    <source>
        <strain evidence="7">SN</strain>
    </source>
</reference>
<keyword evidence="5" id="KW-0693">Viral RNA replication</keyword>
<feature type="domain" description="RdRp catalytic" evidence="6">
    <location>
        <begin position="380"/>
        <end position="493"/>
    </location>
</feature>
<evidence type="ECO:0000256" key="3">
    <source>
        <dbReference type="ARBA" id="ARBA00022695"/>
    </source>
</evidence>
<keyword evidence="4" id="KW-0547">Nucleotide-binding</keyword>
<name>A0A3Q8U764_9VIRU</name>
<keyword evidence="1" id="KW-0696">RNA-directed RNA polymerase</keyword>
<dbReference type="Pfam" id="PF00978">
    <property type="entry name" value="RdRP_2"/>
    <property type="match status" value="1"/>
</dbReference>
<sequence>MTVTSFVHLRSPPNLRVSSYMRYSKILSFIGCVLRRKRLFPRLVYIFYSLWRVCSCSRKMLMHFPTSFRATVDCAVSFASPKRLIEVYEKGLYRNIEDVGDVKDIMEQKLQKLLHSEGDKLRRRVTYDITRNLSRRVPVPRLGTIRCIQTWFDATFPGNSVRFSDFDGYTVATSDLAVDVTDCKIKFDKSFKPYTFKECLLPELRTAMPEKRQGSLAESVLALRKRNLAAPRLQGAVNEWQIIESTMKRALDIFFDKDLIDRSHHATYESSLKWWDKQSTTARAQLGADMRRLCDIDFCTYNFMIKNDVKPKLDLTPQVEYAALQTVVFPDKIVNAFFGPVIKEINERIIRALKPHIVFNTRMTADELNDTIAFLPPNNYKSLEIDFSKFDKSKTGLHIKCVIALYRLFGLDGILRVLWEKSQVQTYVKDRNFGLEAYLLYQQKSGNCDTYGSNTWSAALALLDCLPLEDAVYAVFGGDDSLILFDEDYLFNDPCKRLAGTWNFECKIFNFTFPAFCGKFLVKVDHKYMFVPDAAKLIVKLGRTDIVDVDVLSEIFVSIDDNYRSYKDFRVLVELSNALVDRYKSPYDALAALISVCYYIFDFDNFKQLFNCSGSFVIKTIRKDFDW</sequence>
<evidence type="ECO:0000313" key="7">
    <source>
        <dbReference type="EMBL" id="AZL87784.1"/>
    </source>
</evidence>
<dbReference type="EMBL" id="MG913811">
    <property type="protein sequence ID" value="AZL87784.1"/>
    <property type="molecule type" value="Genomic_RNA"/>
</dbReference>
<dbReference type="InterPro" id="IPR047310">
    <property type="entry name" value="Virgaviridae_RdRp"/>
</dbReference>
<evidence type="ECO:0000256" key="4">
    <source>
        <dbReference type="ARBA" id="ARBA00022741"/>
    </source>
</evidence>
<dbReference type="CDD" id="cd23251">
    <property type="entry name" value="Virgaviridae_RdRp"/>
    <property type="match status" value="1"/>
</dbReference>
<dbReference type="GO" id="GO:0003968">
    <property type="term" value="F:RNA-directed RNA polymerase activity"/>
    <property type="evidence" value="ECO:0007669"/>
    <property type="project" value="UniProtKB-KW"/>
</dbReference>
<keyword evidence="2" id="KW-0808">Transferase</keyword>
<protein>
    <submittedName>
        <fullName evidence="7">Gamma a protein</fullName>
    </submittedName>
</protein>
<dbReference type="InterPro" id="IPR001788">
    <property type="entry name" value="RNA-dep_RNA_pol_alsuvir"/>
</dbReference>
<evidence type="ECO:0000259" key="6">
    <source>
        <dbReference type="PROSITE" id="PS50507"/>
    </source>
</evidence>
<dbReference type="InterPro" id="IPR007094">
    <property type="entry name" value="RNA-dir_pol_PSvirus"/>
</dbReference>
<dbReference type="InterPro" id="IPR043502">
    <property type="entry name" value="DNA/RNA_pol_sf"/>
</dbReference>
<evidence type="ECO:0000256" key="1">
    <source>
        <dbReference type="ARBA" id="ARBA00022484"/>
    </source>
</evidence>
<evidence type="ECO:0000256" key="5">
    <source>
        <dbReference type="ARBA" id="ARBA00022953"/>
    </source>
</evidence>
<dbReference type="GO" id="GO:0039694">
    <property type="term" value="P:viral RNA genome replication"/>
    <property type="evidence" value="ECO:0007669"/>
    <property type="project" value="InterPro"/>
</dbReference>
<dbReference type="GO" id="GO:0003723">
    <property type="term" value="F:RNA binding"/>
    <property type="evidence" value="ECO:0007669"/>
    <property type="project" value="InterPro"/>
</dbReference>
<dbReference type="PROSITE" id="PS50507">
    <property type="entry name" value="RDRP_SSRNA_POS"/>
    <property type="match status" value="1"/>
</dbReference>
<dbReference type="GO" id="GO:0000166">
    <property type="term" value="F:nucleotide binding"/>
    <property type="evidence" value="ECO:0007669"/>
    <property type="project" value="UniProtKB-KW"/>
</dbReference>
<evidence type="ECO:0000256" key="2">
    <source>
        <dbReference type="ARBA" id="ARBA00022679"/>
    </source>
</evidence>
<proteinExistence type="predicted"/>
<keyword evidence="3" id="KW-0548">Nucleotidyltransferase</keyword>
<accession>A0A3Q8U764</accession>
<dbReference type="GO" id="GO:0006351">
    <property type="term" value="P:DNA-templated transcription"/>
    <property type="evidence" value="ECO:0007669"/>
    <property type="project" value="InterPro"/>
</dbReference>
<dbReference type="SUPFAM" id="SSF56672">
    <property type="entry name" value="DNA/RNA polymerases"/>
    <property type="match status" value="1"/>
</dbReference>